<evidence type="ECO:0000313" key="2">
    <source>
        <dbReference type="Proteomes" id="UP000617340"/>
    </source>
</evidence>
<organism evidence="1 2">
    <name type="scientific">Vespula germanica</name>
    <name type="common">German yellow jacket</name>
    <name type="synonym">Paravespula germanica</name>
    <dbReference type="NCBI Taxonomy" id="30212"/>
    <lineage>
        <taxon>Eukaryota</taxon>
        <taxon>Metazoa</taxon>
        <taxon>Ecdysozoa</taxon>
        <taxon>Arthropoda</taxon>
        <taxon>Hexapoda</taxon>
        <taxon>Insecta</taxon>
        <taxon>Pterygota</taxon>
        <taxon>Neoptera</taxon>
        <taxon>Endopterygota</taxon>
        <taxon>Hymenoptera</taxon>
        <taxon>Apocrita</taxon>
        <taxon>Aculeata</taxon>
        <taxon>Vespoidea</taxon>
        <taxon>Vespidae</taxon>
        <taxon>Vespinae</taxon>
        <taxon>Vespula</taxon>
    </lineage>
</organism>
<sequence>MYSTEPTGSLVTLGGHLRVVLHSHDDATVAAESTDPPSSLANEYGGRGSLRKSFGGSKNGVDGPVLLQFSSVFDFPWRLLNQESTSLSRFEYISK</sequence>
<proteinExistence type="predicted"/>
<comment type="caution">
    <text evidence="1">The sequence shown here is derived from an EMBL/GenBank/DDBJ whole genome shotgun (WGS) entry which is preliminary data.</text>
</comment>
<dbReference type="Proteomes" id="UP000617340">
    <property type="component" value="Unassembled WGS sequence"/>
</dbReference>
<gene>
    <name evidence="1" type="ORF">HZH68_016508</name>
</gene>
<accession>A0A834MRU7</accession>
<name>A0A834MRU7_VESGE</name>
<reference evidence="1" key="1">
    <citation type="journal article" date="2020" name="G3 (Bethesda)">
        <title>High-Quality Assemblies for Three Invasive Social Wasps from the &lt;i&gt;Vespula&lt;/i&gt; Genus.</title>
        <authorList>
            <person name="Harrop T.W.R."/>
            <person name="Guhlin J."/>
            <person name="McLaughlin G.M."/>
            <person name="Permina E."/>
            <person name="Stockwell P."/>
            <person name="Gilligan J."/>
            <person name="Le Lec M.F."/>
            <person name="Gruber M.A.M."/>
            <person name="Quinn O."/>
            <person name="Lovegrove M."/>
            <person name="Duncan E.J."/>
            <person name="Remnant E.J."/>
            <person name="Van Eeckhoven J."/>
            <person name="Graham B."/>
            <person name="Knapp R.A."/>
            <person name="Langford K.W."/>
            <person name="Kronenberg Z."/>
            <person name="Press M.O."/>
            <person name="Eacker S.M."/>
            <person name="Wilson-Rankin E.E."/>
            <person name="Purcell J."/>
            <person name="Lester P.J."/>
            <person name="Dearden P.K."/>
        </authorList>
    </citation>
    <scope>NUCLEOTIDE SEQUENCE</scope>
    <source>
        <strain evidence="1">Linc-1</strain>
    </source>
</reference>
<protein>
    <submittedName>
        <fullName evidence="1">Uncharacterized protein</fullName>
    </submittedName>
</protein>
<evidence type="ECO:0000313" key="1">
    <source>
        <dbReference type="EMBL" id="KAF7380643.1"/>
    </source>
</evidence>
<dbReference type="AlphaFoldDB" id="A0A834MRU7"/>
<keyword evidence="2" id="KW-1185">Reference proteome</keyword>
<dbReference type="EMBL" id="JACSDZ010000023">
    <property type="protein sequence ID" value="KAF7380643.1"/>
    <property type="molecule type" value="Genomic_DNA"/>
</dbReference>